<sequence>MDAPSGPDATLRSSRNPSLADLVAALAAAAALLPLTIVEVLGAAPSNPGWTTVVIGLFVLLHAAAALRRRSPIGGIFVASVIMLALTAASLPGSPTVAVLLPSSVVYLVFVFTAAESGTRLADVAAIALGLAGAAMMTAVAIAHDAVDAIASEPGAIITLAGFLVASIGAAWALGRSRLELRRARAARELAREQGAELRLQREREAAADERRRLGRDLHDVVSHSLAVMVAQAEASRLLLGRDDARARISIEHVVSTGRSAMSDMRGLVAVLAAPTGDAEHGAAPMEPSPGLADLPELVARATAPGRAAAFEELGSPRQVSPGTELTVYRIVQESLTNILKHTDPPTRSIVRLEWGVDVVDVVVEDDGGGGRAPADRHDGRGIRGMRERARQLDGTLESGPIVGGGWRTRLSLPSAPMEMVP</sequence>
<dbReference type="GO" id="GO:0046983">
    <property type="term" value="F:protein dimerization activity"/>
    <property type="evidence" value="ECO:0007669"/>
    <property type="project" value="InterPro"/>
</dbReference>
<name>A0A4Q2JJD0_9MICO</name>
<dbReference type="GO" id="GO:0000155">
    <property type="term" value="F:phosphorelay sensor kinase activity"/>
    <property type="evidence" value="ECO:0007669"/>
    <property type="project" value="InterPro"/>
</dbReference>
<keyword evidence="5" id="KW-0547">Nucleotide-binding</keyword>
<protein>
    <recommendedName>
        <fullName evidence="2">histidine kinase</fullName>
        <ecNumber evidence="2">2.7.13.3</ecNumber>
    </recommendedName>
</protein>
<evidence type="ECO:0000256" key="2">
    <source>
        <dbReference type="ARBA" id="ARBA00012438"/>
    </source>
</evidence>
<evidence type="ECO:0000256" key="7">
    <source>
        <dbReference type="ARBA" id="ARBA00022840"/>
    </source>
</evidence>
<evidence type="ECO:0000256" key="1">
    <source>
        <dbReference type="ARBA" id="ARBA00000085"/>
    </source>
</evidence>
<evidence type="ECO:0000256" key="8">
    <source>
        <dbReference type="ARBA" id="ARBA00023012"/>
    </source>
</evidence>
<dbReference type="InterPro" id="IPR055558">
    <property type="entry name" value="DUF7134"/>
</dbReference>
<dbReference type="EC" id="2.7.13.3" evidence="2"/>
<feature type="domain" description="Signal transduction histidine kinase subgroup 3 dimerisation and phosphoacceptor" evidence="11">
    <location>
        <begin position="210"/>
        <end position="275"/>
    </location>
</feature>
<dbReference type="Gene3D" id="3.30.565.10">
    <property type="entry name" value="Histidine kinase-like ATPase, C-terminal domain"/>
    <property type="match status" value="1"/>
</dbReference>
<dbReference type="OrthoDB" id="227596at2"/>
<keyword evidence="14" id="KW-1185">Reference proteome</keyword>
<dbReference type="InterPro" id="IPR050482">
    <property type="entry name" value="Sensor_HK_TwoCompSys"/>
</dbReference>
<evidence type="ECO:0000313" key="13">
    <source>
        <dbReference type="EMBL" id="RXZ47902.1"/>
    </source>
</evidence>
<keyword evidence="9" id="KW-0472">Membrane</keyword>
<gene>
    <name evidence="13" type="ORF">ESP57_15405</name>
</gene>
<feature type="transmembrane region" description="Helical" evidence="9">
    <location>
        <begin position="50"/>
        <end position="67"/>
    </location>
</feature>
<feature type="transmembrane region" description="Helical" evidence="9">
    <location>
        <begin position="22"/>
        <end position="44"/>
    </location>
</feature>
<dbReference type="PANTHER" id="PTHR24421">
    <property type="entry name" value="NITRATE/NITRITE SENSOR PROTEIN NARX-RELATED"/>
    <property type="match status" value="1"/>
</dbReference>
<dbReference type="InterPro" id="IPR003594">
    <property type="entry name" value="HATPase_dom"/>
</dbReference>
<evidence type="ECO:0000259" key="10">
    <source>
        <dbReference type="Pfam" id="PF02518"/>
    </source>
</evidence>
<dbReference type="RefSeq" id="WP_129232145.1">
    <property type="nucleotide sequence ID" value="NZ_SDPO01000003.1"/>
</dbReference>
<dbReference type="Pfam" id="PF23539">
    <property type="entry name" value="DUF7134"/>
    <property type="match status" value="1"/>
</dbReference>
<keyword evidence="9" id="KW-0812">Transmembrane</keyword>
<keyword evidence="8" id="KW-0902">Two-component regulatory system</keyword>
<evidence type="ECO:0000256" key="9">
    <source>
        <dbReference type="SAM" id="Phobius"/>
    </source>
</evidence>
<dbReference type="Pfam" id="PF07730">
    <property type="entry name" value="HisKA_3"/>
    <property type="match status" value="1"/>
</dbReference>
<dbReference type="Pfam" id="PF02518">
    <property type="entry name" value="HATPase_c"/>
    <property type="match status" value="1"/>
</dbReference>
<reference evidence="13 14" key="1">
    <citation type="submission" date="2019-01" db="EMBL/GenBank/DDBJ databases">
        <authorList>
            <person name="Li J."/>
        </authorList>
    </citation>
    <scope>NUCLEOTIDE SEQUENCE [LARGE SCALE GENOMIC DNA]</scope>
    <source>
        <strain evidence="13 14">CCUG 35506</strain>
    </source>
</reference>
<evidence type="ECO:0000313" key="14">
    <source>
        <dbReference type="Proteomes" id="UP000292935"/>
    </source>
</evidence>
<keyword evidence="7" id="KW-0067">ATP-binding</keyword>
<evidence type="ECO:0000256" key="6">
    <source>
        <dbReference type="ARBA" id="ARBA00022777"/>
    </source>
</evidence>
<evidence type="ECO:0000259" key="12">
    <source>
        <dbReference type="Pfam" id="PF23539"/>
    </source>
</evidence>
<organism evidence="13 14">
    <name type="scientific">Agromyces fucosus</name>
    <dbReference type="NCBI Taxonomy" id="41985"/>
    <lineage>
        <taxon>Bacteria</taxon>
        <taxon>Bacillati</taxon>
        <taxon>Actinomycetota</taxon>
        <taxon>Actinomycetes</taxon>
        <taxon>Micrococcales</taxon>
        <taxon>Microbacteriaceae</taxon>
        <taxon>Agromyces</taxon>
    </lineage>
</organism>
<dbReference type="SUPFAM" id="SSF55874">
    <property type="entry name" value="ATPase domain of HSP90 chaperone/DNA topoisomerase II/histidine kinase"/>
    <property type="match status" value="1"/>
</dbReference>
<feature type="transmembrane region" description="Helical" evidence="9">
    <location>
        <begin position="74"/>
        <end position="91"/>
    </location>
</feature>
<dbReference type="GO" id="GO:0005524">
    <property type="term" value="F:ATP binding"/>
    <property type="evidence" value="ECO:0007669"/>
    <property type="project" value="UniProtKB-KW"/>
</dbReference>
<dbReference type="InterPro" id="IPR011712">
    <property type="entry name" value="Sig_transdc_His_kin_sub3_dim/P"/>
</dbReference>
<dbReference type="PANTHER" id="PTHR24421:SF10">
    <property type="entry name" value="NITRATE_NITRITE SENSOR PROTEIN NARQ"/>
    <property type="match status" value="1"/>
</dbReference>
<keyword evidence="6" id="KW-0418">Kinase</keyword>
<proteinExistence type="predicted"/>
<feature type="domain" description="Histidine kinase/HSP90-like ATPase" evidence="10">
    <location>
        <begin position="325"/>
        <end position="415"/>
    </location>
</feature>
<feature type="transmembrane region" description="Helical" evidence="9">
    <location>
        <begin position="155"/>
        <end position="175"/>
    </location>
</feature>
<keyword evidence="4" id="KW-0808">Transferase</keyword>
<dbReference type="Gene3D" id="1.20.5.1930">
    <property type="match status" value="1"/>
</dbReference>
<keyword evidence="9" id="KW-1133">Transmembrane helix</keyword>
<accession>A0A4Q2JJD0</accession>
<evidence type="ECO:0000259" key="11">
    <source>
        <dbReference type="Pfam" id="PF07730"/>
    </source>
</evidence>
<feature type="domain" description="DUF7134" evidence="12">
    <location>
        <begin position="14"/>
        <end position="178"/>
    </location>
</feature>
<dbReference type="CDD" id="cd16917">
    <property type="entry name" value="HATPase_UhpB-NarQ-NarX-like"/>
    <property type="match status" value="1"/>
</dbReference>
<feature type="transmembrane region" description="Helical" evidence="9">
    <location>
        <begin position="97"/>
        <end position="115"/>
    </location>
</feature>
<evidence type="ECO:0000256" key="4">
    <source>
        <dbReference type="ARBA" id="ARBA00022679"/>
    </source>
</evidence>
<dbReference type="Proteomes" id="UP000292935">
    <property type="component" value="Unassembled WGS sequence"/>
</dbReference>
<comment type="caution">
    <text evidence="13">The sequence shown here is derived from an EMBL/GenBank/DDBJ whole genome shotgun (WGS) entry which is preliminary data.</text>
</comment>
<dbReference type="AlphaFoldDB" id="A0A4Q2JJD0"/>
<comment type="catalytic activity">
    <reaction evidence="1">
        <text>ATP + protein L-histidine = ADP + protein N-phospho-L-histidine.</text>
        <dbReference type="EC" id="2.7.13.3"/>
    </reaction>
</comment>
<dbReference type="GO" id="GO:0016020">
    <property type="term" value="C:membrane"/>
    <property type="evidence" value="ECO:0007669"/>
    <property type="project" value="InterPro"/>
</dbReference>
<dbReference type="InterPro" id="IPR036890">
    <property type="entry name" value="HATPase_C_sf"/>
</dbReference>
<keyword evidence="3" id="KW-0597">Phosphoprotein</keyword>
<evidence type="ECO:0000256" key="3">
    <source>
        <dbReference type="ARBA" id="ARBA00022553"/>
    </source>
</evidence>
<feature type="transmembrane region" description="Helical" evidence="9">
    <location>
        <begin position="122"/>
        <end position="143"/>
    </location>
</feature>
<evidence type="ECO:0000256" key="5">
    <source>
        <dbReference type="ARBA" id="ARBA00022741"/>
    </source>
</evidence>
<dbReference type="EMBL" id="SDPO01000003">
    <property type="protein sequence ID" value="RXZ47902.1"/>
    <property type="molecule type" value="Genomic_DNA"/>
</dbReference>